<dbReference type="InterPro" id="IPR041569">
    <property type="entry name" value="AAA_lid_3"/>
</dbReference>
<comment type="similarity">
    <text evidence="3">Belongs to the AAA ATPase family.</text>
</comment>
<dbReference type="EMBL" id="JABAYA010000099">
    <property type="protein sequence ID" value="KAF7725351.1"/>
    <property type="molecule type" value="Genomic_DNA"/>
</dbReference>
<dbReference type="InterPro" id="IPR050168">
    <property type="entry name" value="AAA_ATPase_domain"/>
</dbReference>
<dbReference type="GO" id="GO:0016887">
    <property type="term" value="F:ATP hydrolysis activity"/>
    <property type="evidence" value="ECO:0007669"/>
    <property type="project" value="InterPro"/>
</dbReference>
<feature type="domain" description="AAA+ ATPase" evidence="4">
    <location>
        <begin position="47"/>
        <end position="202"/>
    </location>
</feature>
<comment type="caution">
    <text evidence="5">The sequence shown here is derived from an EMBL/GenBank/DDBJ whole genome shotgun (WGS) entry which is preliminary data.</text>
</comment>
<keyword evidence="2 3" id="KW-0067">ATP-binding</keyword>
<dbReference type="AlphaFoldDB" id="A0A8H7BNS4"/>
<dbReference type="Gene3D" id="3.40.50.300">
    <property type="entry name" value="P-loop containing nucleotide triphosphate hydrolases"/>
    <property type="match status" value="2"/>
</dbReference>
<evidence type="ECO:0000256" key="3">
    <source>
        <dbReference type="RuleBase" id="RU003651"/>
    </source>
</evidence>
<dbReference type="OrthoDB" id="27435at2759"/>
<dbReference type="SMART" id="SM00382">
    <property type="entry name" value="AAA"/>
    <property type="match status" value="2"/>
</dbReference>
<dbReference type="Pfam" id="PF17862">
    <property type="entry name" value="AAA_lid_3"/>
    <property type="match status" value="1"/>
</dbReference>
<organism evidence="5 6">
    <name type="scientific">Apophysomyces ossiformis</name>
    <dbReference type="NCBI Taxonomy" id="679940"/>
    <lineage>
        <taxon>Eukaryota</taxon>
        <taxon>Fungi</taxon>
        <taxon>Fungi incertae sedis</taxon>
        <taxon>Mucoromycota</taxon>
        <taxon>Mucoromycotina</taxon>
        <taxon>Mucoromycetes</taxon>
        <taxon>Mucorales</taxon>
        <taxon>Mucorineae</taxon>
        <taxon>Mucoraceae</taxon>
        <taxon>Apophysomyces</taxon>
    </lineage>
</organism>
<dbReference type="InterPro" id="IPR003960">
    <property type="entry name" value="ATPase_AAA_CS"/>
</dbReference>
<keyword evidence="1 3" id="KW-0547">Nucleotide-binding</keyword>
<gene>
    <name evidence="5" type="ORF">EC973_009691</name>
</gene>
<dbReference type="Gene3D" id="1.10.8.60">
    <property type="match status" value="2"/>
</dbReference>
<evidence type="ECO:0000313" key="6">
    <source>
        <dbReference type="Proteomes" id="UP000605846"/>
    </source>
</evidence>
<protein>
    <recommendedName>
        <fullName evidence="4">AAA+ ATPase domain-containing protein</fullName>
    </recommendedName>
</protein>
<dbReference type="PANTHER" id="PTHR23077:SF27">
    <property type="entry name" value="ATPASE FAMILY GENE 2 PROTEIN HOMOLOG A"/>
    <property type="match status" value="1"/>
</dbReference>
<dbReference type="InterPro" id="IPR003959">
    <property type="entry name" value="ATPase_AAA_core"/>
</dbReference>
<dbReference type="Pfam" id="PF00004">
    <property type="entry name" value="AAA"/>
    <property type="match status" value="2"/>
</dbReference>
<dbReference type="InterPro" id="IPR003593">
    <property type="entry name" value="AAA+_ATPase"/>
</dbReference>
<proteinExistence type="inferred from homology"/>
<dbReference type="SUPFAM" id="SSF52540">
    <property type="entry name" value="P-loop containing nucleoside triphosphate hydrolases"/>
    <property type="match status" value="2"/>
</dbReference>
<dbReference type="PROSITE" id="PS00674">
    <property type="entry name" value="AAA"/>
    <property type="match status" value="1"/>
</dbReference>
<dbReference type="GO" id="GO:0005737">
    <property type="term" value="C:cytoplasm"/>
    <property type="evidence" value="ECO:0007669"/>
    <property type="project" value="TreeGrafter"/>
</dbReference>
<evidence type="ECO:0000256" key="1">
    <source>
        <dbReference type="ARBA" id="ARBA00022741"/>
    </source>
</evidence>
<dbReference type="FunFam" id="3.40.50.300:FF:001921">
    <property type="entry name" value="AAA ATPase domain-containing protein"/>
    <property type="match status" value="1"/>
</dbReference>
<sequence length="540" mass="60321">MTSTHEWTNSITKEIGGCDEVISRIVSKIHTLRLHATEGRKLSCLPRSKGVLVYGKPGTGKTALALAVASKIFNNVTITKRTLNVKEEHSQLPYFVMNGSDVFQAEEGASEMKLKSLFDDAKKHKLSLLVLDEIDMLTARGRKDAVDARISSTLLSLLDEMNGPHATNFIFIIGLSSRLHAIDPCFLNSGRLDHHEELLIKLADQRYAILAILTQRLPFESEMKRADIIERVSKVTHGFVPSDLQSLCAHIILQLVKEEKNVAVTDLKKPILVHWYHFEHGLKTIRPSNLSEYATKIPSFTFSDIYGMENIIDEIKASVIHPFHHPEQYRRLGIAPPRGILLHGPPGVGKTMLCCALASEAGVNFMLVESSQVRSKVVGESEKNIAKLFSQARANSPCILFIDQIDMLLPRRGTSSTSENTNDRIVTGFLTEMDGLLTKTLSNTHIDVLVVAATNRMETIDPAVLRPGRFDERIHVPLPDEEMPIELNDKDRLQLAHGTVNWSGAEMDNLFREAAMVSLRENVYTKTITMAHIETAKSRR</sequence>
<keyword evidence="6" id="KW-1185">Reference proteome</keyword>
<dbReference type="InterPro" id="IPR027417">
    <property type="entry name" value="P-loop_NTPase"/>
</dbReference>
<accession>A0A8H7BNS4</accession>
<feature type="domain" description="AAA+ ATPase" evidence="4">
    <location>
        <begin position="336"/>
        <end position="480"/>
    </location>
</feature>
<dbReference type="GO" id="GO:0005524">
    <property type="term" value="F:ATP binding"/>
    <property type="evidence" value="ECO:0007669"/>
    <property type="project" value="UniProtKB-KW"/>
</dbReference>
<dbReference type="Proteomes" id="UP000605846">
    <property type="component" value="Unassembled WGS sequence"/>
</dbReference>
<dbReference type="PANTHER" id="PTHR23077">
    <property type="entry name" value="AAA-FAMILY ATPASE"/>
    <property type="match status" value="1"/>
</dbReference>
<reference evidence="5" key="1">
    <citation type="submission" date="2020-01" db="EMBL/GenBank/DDBJ databases">
        <title>Genome Sequencing of Three Apophysomyces-Like Fungal Strains Confirms a Novel Fungal Genus in the Mucoromycota with divergent Burkholderia-like Endosymbiotic Bacteria.</title>
        <authorList>
            <person name="Stajich J.E."/>
            <person name="Macias A.M."/>
            <person name="Carter-House D."/>
            <person name="Lovett B."/>
            <person name="Kasson L.R."/>
            <person name="Berry K."/>
            <person name="Grigoriev I."/>
            <person name="Chang Y."/>
            <person name="Spatafora J."/>
            <person name="Kasson M.T."/>
        </authorList>
    </citation>
    <scope>NUCLEOTIDE SEQUENCE</scope>
    <source>
        <strain evidence="5">NRRL A-21654</strain>
    </source>
</reference>
<name>A0A8H7BNS4_9FUNG</name>
<evidence type="ECO:0000313" key="5">
    <source>
        <dbReference type="EMBL" id="KAF7725351.1"/>
    </source>
</evidence>
<evidence type="ECO:0000259" key="4">
    <source>
        <dbReference type="SMART" id="SM00382"/>
    </source>
</evidence>
<evidence type="ECO:0000256" key="2">
    <source>
        <dbReference type="ARBA" id="ARBA00022840"/>
    </source>
</evidence>